<reference evidence="7" key="1">
    <citation type="submission" date="2021-03" db="EMBL/GenBank/DDBJ databases">
        <title>Comparative genomics and phylogenomic investigation of the class Geoglossomycetes provide insights into ecological specialization and systematics.</title>
        <authorList>
            <person name="Melie T."/>
            <person name="Pirro S."/>
            <person name="Miller A.N."/>
            <person name="Quandt A."/>
        </authorList>
    </citation>
    <scope>NUCLEOTIDE SEQUENCE</scope>
    <source>
        <strain evidence="7">GBOQ0MN5Z8</strain>
    </source>
</reference>
<sequence length="230" mass="25242">MDSDLLTLDLHQDMNIAGLKGVIEKEAGHPVTSQHLYHNGQLLVDDNRTLHELGIGEGEMLAMHVRDMVGETGMPSTSRGLGGSAPGRGAPQRPRSQGTSSSARGSGGGIGGPDPEVIRLQILGDPRMLSEIRAQNPELAAAVDDPGRFRNVFQSMQRQQAEAERNRQREISMLNDDPFNPENQAKIEELIRQEAVMENLQNALEHNPEGMSFCQPLLCSALFMLMHEFL</sequence>
<dbReference type="GO" id="GO:0006508">
    <property type="term" value="P:proteolysis"/>
    <property type="evidence" value="ECO:0007669"/>
    <property type="project" value="UniProtKB-KW"/>
</dbReference>
<dbReference type="GO" id="GO:0004190">
    <property type="term" value="F:aspartic-type endopeptidase activity"/>
    <property type="evidence" value="ECO:0007669"/>
    <property type="project" value="UniProtKB-KW"/>
</dbReference>
<dbReference type="PROSITE" id="PS50053">
    <property type="entry name" value="UBIQUITIN_2"/>
    <property type="match status" value="1"/>
</dbReference>
<keyword evidence="8" id="KW-1185">Reference proteome</keyword>
<dbReference type="Pfam" id="PF00240">
    <property type="entry name" value="ubiquitin"/>
    <property type="match status" value="1"/>
</dbReference>
<protein>
    <recommendedName>
        <fullName evidence="6">Ubiquitin-like domain-containing protein</fullName>
    </recommendedName>
</protein>
<comment type="caution">
    <text evidence="7">The sequence shown here is derived from an EMBL/GenBank/DDBJ whole genome shotgun (WGS) entry which is preliminary data.</text>
</comment>
<evidence type="ECO:0000259" key="6">
    <source>
        <dbReference type="PROSITE" id="PS50053"/>
    </source>
</evidence>
<keyword evidence="4" id="KW-0378">Hydrolase</keyword>
<accession>A0A9P8IBD7</accession>
<keyword evidence="3" id="KW-0064">Aspartyl protease</keyword>
<evidence type="ECO:0000256" key="5">
    <source>
        <dbReference type="SAM" id="MobiDB-lite"/>
    </source>
</evidence>
<dbReference type="PANTHER" id="PTHR12917:SF1">
    <property type="entry name" value="AT13091P"/>
    <property type="match status" value="1"/>
</dbReference>
<feature type="region of interest" description="Disordered" evidence="5">
    <location>
        <begin position="70"/>
        <end position="117"/>
    </location>
</feature>
<dbReference type="PANTHER" id="PTHR12917">
    <property type="entry name" value="ASPARTYL PROTEASE DDI-RELATED"/>
    <property type="match status" value="1"/>
</dbReference>
<dbReference type="Gene3D" id="3.10.20.90">
    <property type="entry name" value="Phosphatidylinositol 3-kinase Catalytic Subunit, Chain A, domain 1"/>
    <property type="match status" value="1"/>
</dbReference>
<dbReference type="InterPro" id="IPR000626">
    <property type="entry name" value="Ubiquitin-like_dom"/>
</dbReference>
<comment type="similarity">
    <text evidence="1">Belongs to the DDI1 family.</text>
</comment>
<dbReference type="AlphaFoldDB" id="A0A9P8IBD7"/>
<dbReference type="SUPFAM" id="SSF54236">
    <property type="entry name" value="Ubiquitin-like"/>
    <property type="match status" value="1"/>
</dbReference>
<keyword evidence="2" id="KW-0645">Protease</keyword>
<evidence type="ECO:0000256" key="1">
    <source>
        <dbReference type="ARBA" id="ARBA00009136"/>
    </source>
</evidence>
<dbReference type="InterPro" id="IPR057273">
    <property type="entry name" value="Ddi1/2_HDD"/>
</dbReference>
<dbReference type="Pfam" id="PF24669">
    <property type="entry name" value="Ddi2_HDD"/>
    <property type="match status" value="1"/>
</dbReference>
<dbReference type="InterPro" id="IPR033882">
    <property type="entry name" value="DDI1_N"/>
</dbReference>
<dbReference type="Proteomes" id="UP000698800">
    <property type="component" value="Unassembled WGS sequence"/>
</dbReference>
<organism evidence="7 8">
    <name type="scientific">Glutinoglossum americanum</name>
    <dbReference type="NCBI Taxonomy" id="1670608"/>
    <lineage>
        <taxon>Eukaryota</taxon>
        <taxon>Fungi</taxon>
        <taxon>Dikarya</taxon>
        <taxon>Ascomycota</taxon>
        <taxon>Pezizomycotina</taxon>
        <taxon>Geoglossomycetes</taxon>
        <taxon>Geoglossales</taxon>
        <taxon>Geoglossaceae</taxon>
        <taxon>Glutinoglossum</taxon>
    </lineage>
</organism>
<dbReference type="InterPro" id="IPR029071">
    <property type="entry name" value="Ubiquitin-like_domsf"/>
</dbReference>
<evidence type="ECO:0000256" key="4">
    <source>
        <dbReference type="ARBA" id="ARBA00022801"/>
    </source>
</evidence>
<evidence type="ECO:0000256" key="3">
    <source>
        <dbReference type="ARBA" id="ARBA00022750"/>
    </source>
</evidence>
<gene>
    <name evidence="7" type="ORF">FGG08_001586</name>
</gene>
<evidence type="ECO:0000256" key="2">
    <source>
        <dbReference type="ARBA" id="ARBA00022670"/>
    </source>
</evidence>
<evidence type="ECO:0000313" key="7">
    <source>
        <dbReference type="EMBL" id="KAH0544323.1"/>
    </source>
</evidence>
<dbReference type="EMBL" id="JAGHQL010000021">
    <property type="protein sequence ID" value="KAH0544323.1"/>
    <property type="molecule type" value="Genomic_DNA"/>
</dbReference>
<proteinExistence type="inferred from homology"/>
<evidence type="ECO:0000313" key="8">
    <source>
        <dbReference type="Proteomes" id="UP000698800"/>
    </source>
</evidence>
<feature type="domain" description="Ubiquitin-like" evidence="6">
    <location>
        <begin position="1"/>
        <end position="70"/>
    </location>
</feature>
<dbReference type="OrthoDB" id="1047367at2759"/>
<dbReference type="CDD" id="cd01796">
    <property type="entry name" value="Ubl_Ddi1_like"/>
    <property type="match status" value="1"/>
</dbReference>
<name>A0A9P8IBD7_9PEZI</name>